<evidence type="ECO:0000256" key="7">
    <source>
        <dbReference type="SAM" id="SignalP"/>
    </source>
</evidence>
<keyword evidence="5" id="KW-0378">Hydrolase</keyword>
<name>A0A0C2FDR0_9ACTN</name>
<protein>
    <recommendedName>
        <fullName evidence="2">glycerophosphodiester phosphodiesterase</fullName>
        <ecNumber evidence="2">3.1.4.46</ecNumber>
    </recommendedName>
</protein>
<dbReference type="InterPro" id="IPR030395">
    <property type="entry name" value="GP_PDE_dom"/>
</dbReference>
<evidence type="ECO:0000259" key="8">
    <source>
        <dbReference type="PROSITE" id="PS51704"/>
    </source>
</evidence>
<keyword evidence="10" id="KW-1185">Reference proteome</keyword>
<dbReference type="PANTHER" id="PTHR43620">
    <property type="entry name" value="GLYCEROPHOSPHORYL DIESTER PHOSPHODIESTERASE"/>
    <property type="match status" value="1"/>
</dbReference>
<dbReference type="EMBL" id="JROO01000040">
    <property type="protein sequence ID" value="KIH97304.1"/>
    <property type="molecule type" value="Genomic_DNA"/>
</dbReference>
<evidence type="ECO:0000256" key="6">
    <source>
        <dbReference type="ARBA" id="ARBA00047512"/>
    </source>
</evidence>
<reference evidence="10" key="1">
    <citation type="journal article" date="2015" name="Chem. Biol.">
        <title>Structure, bioactivity, and resistance mechanism of streptomonomicin, an unusual lasso Peptide from an understudied halophilic actinomycete.</title>
        <authorList>
            <person name="Metelev M."/>
            <person name="Tietz J.I."/>
            <person name="Melby J.O."/>
            <person name="Blair P.M."/>
            <person name="Zhu L."/>
            <person name="Livnat I."/>
            <person name="Severinov K."/>
            <person name="Mitchell D.A."/>
        </authorList>
    </citation>
    <scope>NUCLEOTIDE SEQUENCE [LARGE SCALE GENOMIC DNA]</scope>
    <source>
        <strain evidence="10">YIM 90003</strain>
    </source>
</reference>
<dbReference type="OrthoDB" id="9758957at2"/>
<evidence type="ECO:0000256" key="5">
    <source>
        <dbReference type="ARBA" id="ARBA00022801"/>
    </source>
</evidence>
<dbReference type="PROSITE" id="PS51704">
    <property type="entry name" value="GP_PDE"/>
    <property type="match status" value="1"/>
</dbReference>
<dbReference type="RefSeq" id="WP_040275900.1">
    <property type="nucleotide sequence ID" value="NZ_JROO01000040.1"/>
</dbReference>
<evidence type="ECO:0000256" key="2">
    <source>
        <dbReference type="ARBA" id="ARBA00012247"/>
    </source>
</evidence>
<evidence type="ECO:0000313" key="10">
    <source>
        <dbReference type="Proteomes" id="UP000031675"/>
    </source>
</evidence>
<keyword evidence="3 7" id="KW-0732">Signal</keyword>
<proteinExistence type="inferred from homology"/>
<accession>A0A0C2FDR0</accession>
<dbReference type="SUPFAM" id="SSF51695">
    <property type="entry name" value="PLC-like phosphodiesterases"/>
    <property type="match status" value="1"/>
</dbReference>
<dbReference type="InterPro" id="IPR017946">
    <property type="entry name" value="PLC-like_Pdiesterase_TIM-brl"/>
</dbReference>
<dbReference type="GO" id="GO:0006629">
    <property type="term" value="P:lipid metabolic process"/>
    <property type="evidence" value="ECO:0007669"/>
    <property type="project" value="InterPro"/>
</dbReference>
<dbReference type="Proteomes" id="UP000031675">
    <property type="component" value="Unassembled WGS sequence"/>
</dbReference>
<comment type="caution">
    <text evidence="9">The sequence shown here is derived from an EMBL/GenBank/DDBJ whole genome shotgun (WGS) entry which is preliminary data.</text>
</comment>
<evidence type="ECO:0000313" key="9">
    <source>
        <dbReference type="EMBL" id="KIH97304.1"/>
    </source>
</evidence>
<dbReference type="GO" id="GO:0006071">
    <property type="term" value="P:glycerol metabolic process"/>
    <property type="evidence" value="ECO:0007669"/>
    <property type="project" value="UniProtKB-KW"/>
</dbReference>
<dbReference type="GO" id="GO:0042597">
    <property type="term" value="C:periplasmic space"/>
    <property type="evidence" value="ECO:0007669"/>
    <property type="project" value="TreeGrafter"/>
</dbReference>
<feature type="signal peptide" evidence="7">
    <location>
        <begin position="1"/>
        <end position="31"/>
    </location>
</feature>
<dbReference type="Gene3D" id="3.20.20.190">
    <property type="entry name" value="Phosphatidylinositol (PI) phosphodiesterase"/>
    <property type="match status" value="1"/>
</dbReference>
<dbReference type="AlphaFoldDB" id="A0A0C2FDR0"/>
<feature type="chain" id="PRO_5002148860" description="glycerophosphodiester phosphodiesterase" evidence="7">
    <location>
        <begin position="32"/>
        <end position="370"/>
    </location>
</feature>
<dbReference type="EC" id="3.1.4.46" evidence="2"/>
<feature type="domain" description="GP-PDE" evidence="8">
    <location>
        <begin position="51"/>
        <end position="361"/>
    </location>
</feature>
<organism evidence="9 10">
    <name type="scientific">Streptomonospora alba</name>
    <dbReference type="NCBI Taxonomy" id="183763"/>
    <lineage>
        <taxon>Bacteria</taxon>
        <taxon>Bacillati</taxon>
        <taxon>Actinomycetota</taxon>
        <taxon>Actinomycetes</taxon>
        <taxon>Streptosporangiales</taxon>
        <taxon>Nocardiopsidaceae</taxon>
        <taxon>Streptomonospora</taxon>
    </lineage>
</organism>
<comment type="catalytic activity">
    <reaction evidence="6">
        <text>a sn-glycero-3-phosphodiester + H2O = an alcohol + sn-glycerol 3-phosphate + H(+)</text>
        <dbReference type="Rhea" id="RHEA:12969"/>
        <dbReference type="ChEBI" id="CHEBI:15377"/>
        <dbReference type="ChEBI" id="CHEBI:15378"/>
        <dbReference type="ChEBI" id="CHEBI:30879"/>
        <dbReference type="ChEBI" id="CHEBI:57597"/>
        <dbReference type="ChEBI" id="CHEBI:83408"/>
        <dbReference type="EC" id="3.1.4.46"/>
    </reaction>
</comment>
<evidence type="ECO:0000256" key="1">
    <source>
        <dbReference type="ARBA" id="ARBA00007277"/>
    </source>
</evidence>
<dbReference type="GO" id="GO:0008889">
    <property type="term" value="F:glycerophosphodiester phosphodiesterase activity"/>
    <property type="evidence" value="ECO:0007669"/>
    <property type="project" value="UniProtKB-EC"/>
</dbReference>
<dbReference type="Pfam" id="PF03009">
    <property type="entry name" value="GDPD"/>
    <property type="match status" value="1"/>
</dbReference>
<comment type="similarity">
    <text evidence="1">Belongs to the glycerophosphoryl diester phosphodiesterase family.</text>
</comment>
<dbReference type="PANTHER" id="PTHR43620:SF7">
    <property type="entry name" value="GLYCEROPHOSPHODIESTER PHOSPHODIESTERASE GDPD5-RELATED"/>
    <property type="match status" value="1"/>
</dbReference>
<gene>
    <name evidence="9" type="ORF">LP52_20310</name>
</gene>
<keyword evidence="4" id="KW-0319">Glycerol metabolism</keyword>
<dbReference type="STRING" id="183763.LP52_20310"/>
<sequence length="370" mass="40471">MPRPAAASRRMALTAPLLALGLLAGAAPAAAEPAPAGPSGGAGTESLVETPWVIAHRGASAYRPEHTLHAYRTAIRQRADVIEPDLVPTRDGHLIARHENELSGTTDVADHPEFADRKTTKTIDGSRVTGWFAEDFTLAEIKTLRAVERIPDVRPRNTRFDGAFRIPTFEEVLDTFERGRHRNRDLQIIPELKHGGYFDSIGLDTEHMLAEALRERGLDDEEGPVVVQSFEPDSAREVDELIGARVVQLISGARGDLTTPEALDGIAEYADAVGPAMSWVLPIGDDGRAGEPTALVADAHERGLLVTPYTLRSENAFLPDGYDIGDDPTRYGDYTSYYLAVFATGVDGVFSDNPDHLYRARELFVRTRLR</sequence>
<evidence type="ECO:0000256" key="3">
    <source>
        <dbReference type="ARBA" id="ARBA00022729"/>
    </source>
</evidence>
<evidence type="ECO:0000256" key="4">
    <source>
        <dbReference type="ARBA" id="ARBA00022798"/>
    </source>
</evidence>